<feature type="domain" description="Transposase IS4-like" evidence="1">
    <location>
        <begin position="88"/>
        <end position="187"/>
    </location>
</feature>
<dbReference type="Proteomes" id="UP001500635">
    <property type="component" value="Unassembled WGS sequence"/>
</dbReference>
<evidence type="ECO:0000259" key="1">
    <source>
        <dbReference type="Pfam" id="PF01609"/>
    </source>
</evidence>
<evidence type="ECO:0000313" key="2">
    <source>
        <dbReference type="EMBL" id="GAA4407099.1"/>
    </source>
</evidence>
<gene>
    <name evidence="2" type="ORF">GCM10023147_50990</name>
</gene>
<dbReference type="EMBL" id="BAABFR010000171">
    <property type="protein sequence ID" value="GAA4407099.1"/>
    <property type="molecule type" value="Genomic_DNA"/>
</dbReference>
<accession>A0ABP8KI03</accession>
<proteinExistence type="predicted"/>
<comment type="caution">
    <text evidence="2">The sequence shown here is derived from an EMBL/GenBank/DDBJ whole genome shotgun (WGS) entry which is preliminary data.</text>
</comment>
<evidence type="ECO:0000313" key="3">
    <source>
        <dbReference type="Proteomes" id="UP001500635"/>
    </source>
</evidence>
<protein>
    <recommendedName>
        <fullName evidence="1">Transposase IS4-like domain-containing protein</fullName>
    </recommendedName>
</protein>
<keyword evidence="3" id="KW-1185">Reference proteome</keyword>
<dbReference type="InterPro" id="IPR047654">
    <property type="entry name" value="IS1634_transpos"/>
</dbReference>
<dbReference type="Pfam" id="PF01609">
    <property type="entry name" value="DDE_Tnp_1"/>
    <property type="match status" value="1"/>
</dbReference>
<dbReference type="NCBIfam" id="NF033559">
    <property type="entry name" value="transpos_IS1634"/>
    <property type="match status" value="1"/>
</dbReference>
<name>A0ABP8KI03_9ACTN</name>
<reference evidence="3" key="1">
    <citation type="journal article" date="2019" name="Int. J. Syst. Evol. Microbiol.">
        <title>The Global Catalogue of Microorganisms (GCM) 10K type strain sequencing project: providing services to taxonomists for standard genome sequencing and annotation.</title>
        <authorList>
            <consortium name="The Broad Institute Genomics Platform"/>
            <consortium name="The Broad Institute Genome Sequencing Center for Infectious Disease"/>
            <person name="Wu L."/>
            <person name="Ma J."/>
        </authorList>
    </citation>
    <scope>NUCLEOTIDE SEQUENCE [LARGE SCALE GENOMIC DNA]</scope>
    <source>
        <strain evidence="3">JCM 17688</strain>
    </source>
</reference>
<organism evidence="2 3">
    <name type="scientific">Tsukamurella soli</name>
    <dbReference type="NCBI Taxonomy" id="644556"/>
    <lineage>
        <taxon>Bacteria</taxon>
        <taxon>Bacillati</taxon>
        <taxon>Actinomycetota</taxon>
        <taxon>Actinomycetes</taxon>
        <taxon>Mycobacteriales</taxon>
        <taxon>Tsukamurellaceae</taxon>
        <taxon>Tsukamurella</taxon>
    </lineage>
</organism>
<sequence>MGSRSVTAPADLASHFHWNGDVFADGQIIDTVTPRHARSVVNDPKLRVEPVWDPTSHPAAWRAVWQYSSRRARRDQRTLAAQEARARAVIDGSKPVKATRFVKVDGKDRSLDEASLERARSLVGLKGYVTNLPVTVMPAGEVIAHYHELWHVEQSFRMSKTDLRARPIFHHTRDAIEAHLTIVFAALAVARAVQEQTGLAIGNVVKQLRPLRSATVAINGATQTFPPQIPGSQAEILAQLGVGPTH</sequence>
<dbReference type="InterPro" id="IPR012337">
    <property type="entry name" value="RNaseH-like_sf"/>
</dbReference>
<dbReference type="InterPro" id="IPR002559">
    <property type="entry name" value="Transposase_11"/>
</dbReference>
<dbReference type="SUPFAM" id="SSF53098">
    <property type="entry name" value="Ribonuclease H-like"/>
    <property type="match status" value="1"/>
</dbReference>